<proteinExistence type="predicted"/>
<reference evidence="2" key="2">
    <citation type="submission" date="2025-08" db="UniProtKB">
        <authorList>
            <consortium name="RefSeq"/>
        </authorList>
    </citation>
    <scope>IDENTIFICATION</scope>
</reference>
<feature type="region of interest" description="Disordered" evidence="1">
    <location>
        <begin position="49"/>
        <end position="139"/>
    </location>
</feature>
<dbReference type="AlphaFoldDB" id="A0AAJ8BYY6"/>
<evidence type="ECO:0000313" key="2">
    <source>
        <dbReference type="RefSeq" id="XP_059606263.1"/>
    </source>
</evidence>
<dbReference type="RefSeq" id="XP_059606263.1">
    <property type="nucleotide sequence ID" value="XM_059749730.1"/>
</dbReference>
<reference evidence="2" key="1">
    <citation type="submission" date="2025-02" db="EMBL/GenBank/DDBJ databases">
        <authorList>
            <consortium name="NCBI Genome Project"/>
        </authorList>
    </citation>
    <scope>NUCLEOTIDE SEQUENCE</scope>
</reference>
<evidence type="ECO:0000256" key="1">
    <source>
        <dbReference type="SAM" id="MobiDB-lite"/>
    </source>
</evidence>
<accession>A0AAJ8BYY6</accession>
<name>A0AAJ8BYY6_ASPNG</name>
<feature type="compositionally biased region" description="Basic and acidic residues" evidence="1">
    <location>
        <begin position="95"/>
        <end position="126"/>
    </location>
</feature>
<dbReference type="KEGG" id="ang:An09g03550"/>
<gene>
    <name evidence="2" type="ORF">An09g03550</name>
</gene>
<protein>
    <submittedName>
        <fullName evidence="2">Uncharacterized protein</fullName>
    </submittedName>
</protein>
<dbReference type="GeneID" id="84592013"/>
<feature type="compositionally biased region" description="Basic and acidic residues" evidence="1">
    <location>
        <begin position="49"/>
        <end position="60"/>
    </location>
</feature>
<dbReference type="VEuPathDB" id="FungiDB:An09g03550"/>
<sequence length="139" mass="15365">MPRSSRIVWSNAQDFVFSSCAHPGPGISNIHDYGLTQCTLPVISGVERDKSLSGKSRMERGTTTAPYPVNMGSAVRERMVPDITPHLPHKQPRNLLRDEPADNGVREVSKGPRPEVSLRRNKEGNRASHRGTRSGELAR</sequence>
<organism evidence="2">
    <name type="scientific">Aspergillus niger</name>
    <dbReference type="NCBI Taxonomy" id="5061"/>
    <lineage>
        <taxon>Eukaryota</taxon>
        <taxon>Fungi</taxon>
        <taxon>Dikarya</taxon>
        <taxon>Ascomycota</taxon>
        <taxon>Pezizomycotina</taxon>
        <taxon>Eurotiomycetes</taxon>
        <taxon>Eurotiomycetidae</taxon>
        <taxon>Eurotiales</taxon>
        <taxon>Aspergillaceae</taxon>
        <taxon>Aspergillus</taxon>
        <taxon>Aspergillus subgen. Circumdati</taxon>
    </lineage>
</organism>